<dbReference type="AlphaFoldDB" id="A0A146K7B1"/>
<feature type="domain" description="CHY-type" evidence="5">
    <location>
        <begin position="1"/>
        <end position="72"/>
    </location>
</feature>
<dbReference type="Pfam" id="PF05495">
    <property type="entry name" value="zf-CHY"/>
    <property type="match status" value="1"/>
</dbReference>
<reference evidence="6" key="1">
    <citation type="submission" date="2015-07" db="EMBL/GenBank/DDBJ databases">
        <title>Adaptation to a free-living lifestyle via gene acquisitions in the diplomonad Trepomonas sp. PC1.</title>
        <authorList>
            <person name="Xu F."/>
            <person name="Jerlstrom-Hultqvist J."/>
            <person name="Kolisko M."/>
            <person name="Simpson A.G.B."/>
            <person name="Roger A.J."/>
            <person name="Svard S.G."/>
            <person name="Andersson J.O."/>
        </authorList>
    </citation>
    <scope>NUCLEOTIDE SEQUENCE</scope>
    <source>
        <strain evidence="6">PC1</strain>
    </source>
</reference>
<dbReference type="PANTHER" id="PTHR28082:SF2">
    <property type="entry name" value="CHY-TYPE DOMAIN-CONTAINING PROTEIN"/>
    <property type="match status" value="1"/>
</dbReference>
<dbReference type="PANTHER" id="PTHR28082">
    <property type="entry name" value="ZINC FINGER PROTEIN"/>
    <property type="match status" value="1"/>
</dbReference>
<organism evidence="6">
    <name type="scientific">Trepomonas sp. PC1</name>
    <dbReference type="NCBI Taxonomy" id="1076344"/>
    <lineage>
        <taxon>Eukaryota</taxon>
        <taxon>Metamonada</taxon>
        <taxon>Diplomonadida</taxon>
        <taxon>Hexamitidae</taxon>
        <taxon>Hexamitinae</taxon>
        <taxon>Trepomonas</taxon>
    </lineage>
</organism>
<evidence type="ECO:0000256" key="4">
    <source>
        <dbReference type="PROSITE-ProRule" id="PRU00601"/>
    </source>
</evidence>
<proteinExistence type="predicted"/>
<dbReference type="PROSITE" id="PS51266">
    <property type="entry name" value="ZF_CHY"/>
    <property type="match status" value="1"/>
</dbReference>
<keyword evidence="2 4" id="KW-0863">Zinc-finger</keyword>
<dbReference type="SUPFAM" id="SSF161219">
    <property type="entry name" value="CHY zinc finger-like"/>
    <property type="match status" value="1"/>
</dbReference>
<keyword evidence="3" id="KW-0862">Zinc</keyword>
<dbReference type="InterPro" id="IPR008913">
    <property type="entry name" value="Znf_CHY"/>
</dbReference>
<evidence type="ECO:0000256" key="1">
    <source>
        <dbReference type="ARBA" id="ARBA00022723"/>
    </source>
</evidence>
<evidence type="ECO:0000256" key="3">
    <source>
        <dbReference type="ARBA" id="ARBA00022833"/>
    </source>
</evidence>
<keyword evidence="1" id="KW-0479">Metal-binding</keyword>
<accession>A0A146K7B1</accession>
<evidence type="ECO:0000259" key="5">
    <source>
        <dbReference type="PROSITE" id="PS51266"/>
    </source>
</evidence>
<dbReference type="GO" id="GO:0045041">
    <property type="term" value="P:protein import into mitochondrial intermembrane space"/>
    <property type="evidence" value="ECO:0007669"/>
    <property type="project" value="TreeGrafter"/>
</dbReference>
<evidence type="ECO:0000313" key="6">
    <source>
        <dbReference type="EMBL" id="JAP92288.1"/>
    </source>
</evidence>
<protein>
    <recommendedName>
        <fullName evidence="5">CHY-type domain-containing protein</fullName>
    </recommendedName>
</protein>
<dbReference type="GO" id="GO:0005758">
    <property type="term" value="C:mitochondrial intermembrane space"/>
    <property type="evidence" value="ECO:0007669"/>
    <property type="project" value="TreeGrafter"/>
</dbReference>
<sequence length="140" mass="16468">MCKHIPNVQTQVYARCCKKWFDCAQCHAETEDHPIQKDEDVIMVCKKCKKVFKVNIREFDPEADGYCPQCDNHWYIEAEDPNANKQMAVQVELAKGVDEIDAMIDERDHNKMDRRQRILEERFLKGEDGLDIFNLDESDD</sequence>
<dbReference type="InterPro" id="IPR052604">
    <property type="entry name" value="Mito_Tim_assembly_helper"/>
</dbReference>
<dbReference type="InterPro" id="IPR037274">
    <property type="entry name" value="Znf_CHY_sf"/>
</dbReference>
<evidence type="ECO:0000256" key="2">
    <source>
        <dbReference type="ARBA" id="ARBA00022771"/>
    </source>
</evidence>
<name>A0A146K7B1_9EUKA</name>
<gene>
    <name evidence="6" type="ORF">TPC1_15823</name>
</gene>
<dbReference type="EMBL" id="GDID01004318">
    <property type="protein sequence ID" value="JAP92288.1"/>
    <property type="molecule type" value="Transcribed_RNA"/>
</dbReference>
<dbReference type="GO" id="GO:0008270">
    <property type="term" value="F:zinc ion binding"/>
    <property type="evidence" value="ECO:0007669"/>
    <property type="project" value="UniProtKB-KW"/>
</dbReference>